<comment type="catalytic activity">
    <reaction evidence="2">
        <text>3',3',3'-cAAG + H2O = G[3'-5']pA[3'-5']pAp[3'] + H(+)</text>
        <dbReference type="Rhea" id="RHEA:72863"/>
        <dbReference type="ChEBI" id="CHEBI:15377"/>
        <dbReference type="ChEBI" id="CHEBI:15378"/>
        <dbReference type="ChEBI" id="CHEBI:143810"/>
        <dbReference type="ChEBI" id="CHEBI:192532"/>
    </reaction>
    <physiologicalReaction direction="left-to-right" evidence="2">
        <dbReference type="Rhea" id="RHEA:72864"/>
    </physiologicalReaction>
</comment>
<dbReference type="InterPro" id="IPR056175">
    <property type="entry name" value="Acb1-like_C"/>
</dbReference>
<dbReference type="Gene3D" id="3.90.1140.10">
    <property type="entry name" value="Cyclic phosphodiesterase"/>
    <property type="match status" value="1"/>
</dbReference>
<keyword evidence="11" id="KW-1185">Reference proteome</keyword>
<evidence type="ECO:0000256" key="1">
    <source>
        <dbReference type="ARBA" id="ARBA00022801"/>
    </source>
</evidence>
<keyword evidence="1" id="KW-0378">Hydrolase</keyword>
<accession>A0A384ZXI9</accession>
<dbReference type="EMBL" id="MH460461">
    <property type="protein sequence ID" value="AXG66946.1"/>
    <property type="molecule type" value="Genomic_DNA"/>
</dbReference>
<sequence length="149" mass="16639">MTPGYWKVVPNERSTTIIQAICSAIVSPEDLDDLHVTLAYDKNNPDNDIPLSNADFKATISGVELFGANSDILVLTLDSEDLQREHARIHENPNVNFDFIPYRPHITIAKNATEAELECLHNIIMSPNIPVLSIVLGDESREDIDESRD</sequence>
<dbReference type="InterPro" id="IPR009097">
    <property type="entry name" value="Cyclic_Pdiesterase"/>
</dbReference>
<comment type="catalytic activity">
    <reaction evidence="4">
        <text>3',3',3'-cAAG + H2O = A[3'-5']pG[3'-5']pAp[3'] + H(+)</text>
        <dbReference type="Rhea" id="RHEA:72867"/>
        <dbReference type="ChEBI" id="CHEBI:15377"/>
        <dbReference type="ChEBI" id="CHEBI:15378"/>
        <dbReference type="ChEBI" id="CHEBI:143810"/>
        <dbReference type="ChEBI" id="CHEBI:192533"/>
    </reaction>
    <physiologicalReaction direction="left-to-right" evidence="4">
        <dbReference type="Rhea" id="RHEA:72868"/>
    </physiologicalReaction>
</comment>
<evidence type="ECO:0000313" key="11">
    <source>
        <dbReference type="Proteomes" id="UP000263326"/>
    </source>
</evidence>
<organism evidence="10 11">
    <name type="scientific">Dickeya phage vB_DsoM_JA29</name>
    <dbReference type="NCBI Taxonomy" id="2283031"/>
    <lineage>
        <taxon>Viruses</taxon>
        <taxon>Duplodnaviria</taxon>
        <taxon>Heunggongvirae</taxon>
        <taxon>Uroviricota</taxon>
        <taxon>Caudoviricetes</taxon>
        <taxon>Salmondvirus</taxon>
        <taxon>Salmondvirus JA29</taxon>
    </lineage>
</organism>
<dbReference type="Pfam" id="PF23474">
    <property type="entry name" value="Acb1"/>
    <property type="match status" value="1"/>
</dbReference>
<evidence type="ECO:0000256" key="6">
    <source>
        <dbReference type="ARBA" id="ARBA00034316"/>
    </source>
</evidence>
<evidence type="ECO:0000313" key="10">
    <source>
        <dbReference type="EMBL" id="AXG66946.1"/>
    </source>
</evidence>
<dbReference type="Proteomes" id="UP000263326">
    <property type="component" value="Segment"/>
</dbReference>
<evidence type="ECO:0000256" key="3">
    <source>
        <dbReference type="ARBA" id="ARBA00034240"/>
    </source>
</evidence>
<dbReference type="GO" id="GO:0016787">
    <property type="term" value="F:hydrolase activity"/>
    <property type="evidence" value="ECO:0007669"/>
    <property type="project" value="UniProtKB-KW"/>
</dbReference>
<protein>
    <recommendedName>
        <fullName evidence="7">Anti-CBASS protein Acb1</fullName>
    </recommendedName>
</protein>
<evidence type="ECO:0000256" key="4">
    <source>
        <dbReference type="ARBA" id="ARBA00034244"/>
    </source>
</evidence>
<comment type="catalytic activity">
    <reaction evidence="8">
        <text>3',3'-cUAMP + H2O = U[3'-5']pAp[3'] + H(+)</text>
        <dbReference type="Rhea" id="RHEA:72835"/>
        <dbReference type="ChEBI" id="CHEBI:15377"/>
        <dbReference type="ChEBI" id="CHEBI:15378"/>
        <dbReference type="ChEBI" id="CHEBI:143809"/>
        <dbReference type="ChEBI" id="CHEBI:192498"/>
    </reaction>
    <physiologicalReaction direction="left-to-right" evidence="8">
        <dbReference type="Rhea" id="RHEA:72836"/>
    </physiologicalReaction>
</comment>
<evidence type="ECO:0000256" key="5">
    <source>
        <dbReference type="ARBA" id="ARBA00034283"/>
    </source>
</evidence>
<feature type="domain" description="Anti-CBASS protein Acb1-like C-terminal" evidence="9">
    <location>
        <begin position="29"/>
        <end position="147"/>
    </location>
</feature>
<evidence type="ECO:0000256" key="7">
    <source>
        <dbReference type="ARBA" id="ARBA00034343"/>
    </source>
</evidence>
<evidence type="ECO:0000256" key="8">
    <source>
        <dbReference type="ARBA" id="ARBA00048123"/>
    </source>
</evidence>
<evidence type="ECO:0000259" key="9">
    <source>
        <dbReference type="Pfam" id="PF23474"/>
    </source>
</evidence>
<name>A0A384ZXI9_9CAUD</name>
<proteinExistence type="inferred from homology"/>
<comment type="catalytic activity">
    <reaction evidence="3">
        <text>3',3',3'-c-tri-AMP + H2O = A[3'-5']pA[3'-5']pAp[3'] + H(+)</text>
        <dbReference type="Rhea" id="RHEA:72859"/>
        <dbReference type="ChEBI" id="CHEBI:15377"/>
        <dbReference type="ChEBI" id="CHEBI:15378"/>
        <dbReference type="ChEBI" id="CHEBI:192523"/>
        <dbReference type="ChEBI" id="CHEBI:192530"/>
    </reaction>
    <physiologicalReaction direction="left-to-right" evidence="3">
        <dbReference type="Rhea" id="RHEA:72860"/>
    </physiologicalReaction>
</comment>
<evidence type="ECO:0000256" key="2">
    <source>
        <dbReference type="ARBA" id="ARBA00034233"/>
    </source>
</evidence>
<dbReference type="SUPFAM" id="SSF55144">
    <property type="entry name" value="LigT-like"/>
    <property type="match status" value="1"/>
</dbReference>
<reference evidence="10 11" key="1">
    <citation type="journal article" date="2018" name="Front. Microbiol.">
        <title>Jumbo Bacteriophages Are Represented Within an Increasing Diversity of Environmental Viruses Infecting the Emerging Phytopathogen, Dickeya solani.</title>
        <authorList>
            <person name="Day A.W."/>
            <person name="Ahn J."/>
            <person name="Salmond G.P.C."/>
        </authorList>
    </citation>
    <scope>NUCLEOTIDE SEQUENCE [LARGE SCALE GENOMIC DNA]</scope>
</reference>
<comment type="similarity">
    <text evidence="6">Belongs to the anti-CBASS protein Acb1 family.</text>
</comment>
<comment type="catalytic activity">
    <reaction evidence="5">
        <text>3',3'-cGAMP + H2O = G[3'-5']pAp[3'] + H(+)</text>
        <dbReference type="Rhea" id="RHEA:72831"/>
        <dbReference type="ChEBI" id="CHEBI:15377"/>
        <dbReference type="ChEBI" id="CHEBI:15378"/>
        <dbReference type="ChEBI" id="CHEBI:71501"/>
        <dbReference type="ChEBI" id="CHEBI:192497"/>
    </reaction>
    <physiologicalReaction direction="left-to-right" evidence="5">
        <dbReference type="Rhea" id="RHEA:72832"/>
    </physiologicalReaction>
</comment>
<gene>
    <name evidence="10" type="ORF">JA29_220</name>
</gene>